<dbReference type="EMBL" id="LT622868">
    <property type="protein sequence ID" value="SCW22272.1"/>
    <property type="molecule type" value="Genomic_DNA"/>
</dbReference>
<name>A0A1G4NUB2_9FLOR</name>
<organism evidence="9">
    <name type="scientific">Izziella formosana</name>
    <dbReference type="NCBI Taxonomy" id="1653389"/>
    <lineage>
        <taxon>Eukaryota</taxon>
        <taxon>Rhodophyta</taxon>
        <taxon>Florideophyceae</taxon>
        <taxon>Nemaliophycidae</taxon>
        <taxon>Nemaliales</taxon>
        <taxon>Liagoraceae</taxon>
        <taxon>Izziella</taxon>
    </lineage>
</organism>
<dbReference type="GO" id="GO:0000162">
    <property type="term" value="P:L-tryptophan biosynthetic process"/>
    <property type="evidence" value="ECO:0007669"/>
    <property type="project" value="UniProtKB-KW"/>
</dbReference>
<evidence type="ECO:0000256" key="6">
    <source>
        <dbReference type="ARBA" id="ARBA00022962"/>
    </source>
</evidence>
<evidence type="ECO:0000313" key="9">
    <source>
        <dbReference type="EMBL" id="SCW22272.1"/>
    </source>
</evidence>
<geneLocation type="chloroplast" evidence="9"/>
<evidence type="ECO:0000256" key="1">
    <source>
        <dbReference type="ARBA" id="ARBA00004873"/>
    </source>
</evidence>
<dbReference type="GeneID" id="30000671"/>
<dbReference type="PANTHER" id="PTHR43418:SF4">
    <property type="entry name" value="MULTIFUNCTIONAL TRYPTOPHAN BIOSYNTHESIS PROTEIN"/>
    <property type="match status" value="1"/>
</dbReference>
<evidence type="ECO:0000259" key="8">
    <source>
        <dbReference type="Pfam" id="PF00117"/>
    </source>
</evidence>
<protein>
    <recommendedName>
        <fullName evidence="4">Anthranilate synthase component 2</fullName>
        <ecNumber evidence="3">4.1.3.27</ecNumber>
    </recommendedName>
    <alternativeName>
        <fullName evidence="7">Anthranilate synthase, glutamine amidotransferase component</fullName>
    </alternativeName>
</protein>
<dbReference type="Pfam" id="PF00117">
    <property type="entry name" value="GATase"/>
    <property type="match status" value="1"/>
</dbReference>
<dbReference type="PRINTS" id="PR00097">
    <property type="entry name" value="ANTSNTHASEII"/>
</dbReference>
<dbReference type="NCBIfam" id="TIGR00566">
    <property type="entry name" value="trpG_papA"/>
    <property type="match status" value="1"/>
</dbReference>
<keyword evidence="5" id="KW-0822">Tryptophan biosynthesis</keyword>
<dbReference type="Gene3D" id="3.40.50.880">
    <property type="match status" value="1"/>
</dbReference>
<dbReference type="RefSeq" id="YP_009314018.1">
    <property type="nucleotide sequence ID" value="NC_031660.1"/>
</dbReference>
<accession>A0A1G4NUB2</accession>
<evidence type="ECO:0000256" key="7">
    <source>
        <dbReference type="ARBA" id="ARBA00082672"/>
    </source>
</evidence>
<gene>
    <name evidence="9" type="primary">trpG</name>
    <name evidence="9" type="ORF">J0158_9</name>
</gene>
<evidence type="ECO:0000256" key="3">
    <source>
        <dbReference type="ARBA" id="ARBA00012266"/>
    </source>
</evidence>
<comment type="pathway">
    <text evidence="1">Amino-acid biosynthesis; L-tryptophan biosynthesis; L-tryptophan from chorismate: step 1/5.</text>
</comment>
<keyword evidence="9" id="KW-0934">Plastid</keyword>
<dbReference type="CDD" id="cd01743">
    <property type="entry name" value="GATase1_Anthranilate_Synthase"/>
    <property type="match status" value="1"/>
</dbReference>
<evidence type="ECO:0000256" key="5">
    <source>
        <dbReference type="ARBA" id="ARBA00022822"/>
    </source>
</evidence>
<reference evidence="9" key="1">
    <citation type="submission" date="2016-10" db="EMBL/GenBank/DDBJ databases">
        <title>Chloroplast genomes as a tool to resolve red algal phylogenies: a case study in the Nemaliales.</title>
        <authorList>
            <person name="Costa J.F."/>
            <person name="Lin S.M."/>
            <person name="Macaya E.C."/>
            <person name="Fernandez-Garcia C."/>
            <person name="Verbruggen H."/>
        </authorList>
    </citation>
    <scope>NUCLEOTIDE SEQUENCE</scope>
    <source>
        <strain evidence="9">J.0158</strain>
    </source>
</reference>
<proteinExistence type="predicted"/>
<dbReference type="AlphaFoldDB" id="A0A1G4NUB2"/>
<dbReference type="FunFam" id="3.40.50.880:FF:000003">
    <property type="entry name" value="Anthranilate synthase component II"/>
    <property type="match status" value="1"/>
</dbReference>
<dbReference type="GO" id="GO:0005829">
    <property type="term" value="C:cytosol"/>
    <property type="evidence" value="ECO:0007669"/>
    <property type="project" value="TreeGrafter"/>
</dbReference>
<keyword evidence="9" id="KW-0150">Chloroplast</keyword>
<comment type="subunit">
    <text evidence="2">Tetramer of two components I and two components II.</text>
</comment>
<dbReference type="PANTHER" id="PTHR43418">
    <property type="entry name" value="MULTIFUNCTIONAL TRYPTOPHAN BIOSYNTHESIS PROTEIN-RELATED"/>
    <property type="match status" value="1"/>
</dbReference>
<dbReference type="EC" id="4.1.3.27" evidence="3"/>
<dbReference type="SUPFAM" id="SSF52317">
    <property type="entry name" value="Class I glutamine amidotransferase-like"/>
    <property type="match status" value="1"/>
</dbReference>
<dbReference type="InterPro" id="IPR050472">
    <property type="entry name" value="Anth_synth/Amidotransfase"/>
</dbReference>
<dbReference type="PRINTS" id="PR00096">
    <property type="entry name" value="GATASE"/>
</dbReference>
<reference evidence="9" key="2">
    <citation type="submission" date="2016-10" db="EMBL/GenBank/DDBJ databases">
        <authorList>
            <person name="de Groot N.N."/>
        </authorList>
    </citation>
    <scope>NUCLEOTIDE SEQUENCE</scope>
    <source>
        <strain evidence="9">J.0158</strain>
    </source>
</reference>
<dbReference type="InterPro" id="IPR006221">
    <property type="entry name" value="TrpG/PapA_dom"/>
</dbReference>
<dbReference type="InterPro" id="IPR029062">
    <property type="entry name" value="Class_I_gatase-like"/>
</dbReference>
<dbReference type="PRINTS" id="PR00099">
    <property type="entry name" value="CPSGATASE"/>
</dbReference>
<keyword evidence="5" id="KW-0028">Amino-acid biosynthesis</keyword>
<dbReference type="PROSITE" id="PS51273">
    <property type="entry name" value="GATASE_TYPE_1"/>
    <property type="match status" value="1"/>
</dbReference>
<keyword evidence="6" id="KW-0315">Glutamine amidotransferase</keyword>
<evidence type="ECO:0000256" key="2">
    <source>
        <dbReference type="ARBA" id="ARBA00011743"/>
    </source>
</evidence>
<dbReference type="InterPro" id="IPR017926">
    <property type="entry name" value="GATASE"/>
</dbReference>
<keyword evidence="5" id="KW-0057">Aromatic amino acid biosynthesis</keyword>
<feature type="domain" description="Glutamine amidotransferase" evidence="8">
    <location>
        <begin position="3"/>
        <end position="187"/>
    </location>
</feature>
<dbReference type="GO" id="GO:0004049">
    <property type="term" value="F:anthranilate synthase activity"/>
    <property type="evidence" value="ECO:0007669"/>
    <property type="project" value="UniProtKB-EC"/>
</dbReference>
<sequence>MILIIDNYDSFTYNLEQYIGELGFMTQVSRNDSITVQQIEDLSPVAIVLSPGPGDPSTAGVSLNIIRDLHYKLPILGVCLGHQAIASIFGGDIVHSSLPVHGKTSWVYHDNKGVFTSLPNPISVTRYHSLVIDPSTLPKYLEVTAWTDDGIIMACRHKQYPHVQGIQFHPESLWTVYGKQMLKNFFEILS</sequence>
<evidence type="ECO:0000256" key="4">
    <source>
        <dbReference type="ARBA" id="ARBA00020654"/>
    </source>
</evidence>